<evidence type="ECO:0000313" key="1">
    <source>
        <dbReference type="EMBL" id="ONF92305.1"/>
    </source>
</evidence>
<proteinExistence type="predicted"/>
<evidence type="ECO:0000313" key="2">
    <source>
        <dbReference type="Proteomes" id="UP000189337"/>
    </source>
</evidence>
<dbReference type="RefSeq" id="WP_004492811.1">
    <property type="nucleotide sequence ID" value="NZ_CP028370.1"/>
</dbReference>
<dbReference type="EMBL" id="MTSU01000013">
    <property type="protein sequence ID" value="ONF92305.1"/>
    <property type="molecule type" value="Genomic_DNA"/>
</dbReference>
<sequence length="67" mass="8159">MRRLLETDRIFEISKKGRQSLTLRVWELPHKIENPLFILSVAFSGDRQDRKFYFLNIKKSKINRSHR</sequence>
<dbReference type="AlphaFoldDB" id="A0AB73MXQ1"/>
<comment type="caution">
    <text evidence="1">The sequence shown here is derived from an EMBL/GenBank/DDBJ whole genome shotgun (WGS) entry which is preliminary data.</text>
</comment>
<protein>
    <submittedName>
        <fullName evidence="1">Uncharacterized protein</fullName>
    </submittedName>
</protein>
<dbReference type="Proteomes" id="UP000189337">
    <property type="component" value="Unassembled WGS sequence"/>
</dbReference>
<gene>
    <name evidence="1" type="ORF">BWD14_13900</name>
</gene>
<reference evidence="1 2" key="1">
    <citation type="submission" date="2017-01" db="EMBL/GenBank/DDBJ databases">
        <title>Comparative genomic analysis of Brazilian Leptospira santarosai.</title>
        <authorList>
            <person name="Moreno L.Z."/>
            <person name="Miraglia F."/>
            <person name="Kremer F.S."/>
            <person name="Eslabao M.R."/>
            <person name="Lilenbaum W."/>
            <person name="Dellagostin O.A."/>
            <person name="Moreno A.M."/>
        </authorList>
    </citation>
    <scope>NUCLEOTIDE SEQUENCE [LARGE SCALE GENOMIC DNA]</scope>
    <source>
        <strain evidence="1 2">M52/8-19</strain>
    </source>
</reference>
<organism evidence="1 2">
    <name type="scientific">Leptospira santarosai</name>
    <dbReference type="NCBI Taxonomy" id="28183"/>
    <lineage>
        <taxon>Bacteria</taxon>
        <taxon>Pseudomonadati</taxon>
        <taxon>Spirochaetota</taxon>
        <taxon>Spirochaetia</taxon>
        <taxon>Leptospirales</taxon>
        <taxon>Leptospiraceae</taxon>
        <taxon>Leptospira</taxon>
    </lineage>
</organism>
<accession>A0AB73MXQ1</accession>
<name>A0AB73MXQ1_9LEPT</name>